<keyword evidence="2" id="KW-1185">Reference proteome</keyword>
<protein>
    <submittedName>
        <fullName evidence="1">Uncharacterized protein</fullName>
    </submittedName>
</protein>
<dbReference type="EMBL" id="JAPFFK010000013">
    <property type="protein sequence ID" value="KAJ6727298.1"/>
    <property type="molecule type" value="Genomic_DNA"/>
</dbReference>
<dbReference type="AlphaFoldDB" id="A0A9Q0UCA6"/>
<evidence type="ECO:0000313" key="1">
    <source>
        <dbReference type="EMBL" id="KAJ6727298.1"/>
    </source>
</evidence>
<dbReference type="Proteomes" id="UP001151532">
    <property type="component" value="Chromosome 8"/>
</dbReference>
<name>A0A9Q0UCA6_SALPP</name>
<reference evidence="1" key="1">
    <citation type="submission" date="2022-11" db="EMBL/GenBank/DDBJ databases">
        <authorList>
            <person name="Hyden B.L."/>
            <person name="Feng K."/>
            <person name="Yates T."/>
            <person name="Jawdy S."/>
            <person name="Smart L.B."/>
            <person name="Muchero W."/>
        </authorList>
    </citation>
    <scope>NUCLEOTIDE SEQUENCE</scope>
    <source>
        <tissue evidence="1">Shoot tip</tissue>
    </source>
</reference>
<accession>A0A9Q0UCA6</accession>
<evidence type="ECO:0000313" key="2">
    <source>
        <dbReference type="Proteomes" id="UP001151532"/>
    </source>
</evidence>
<organism evidence="1 2">
    <name type="scientific">Salix purpurea</name>
    <name type="common">Purple osier willow</name>
    <dbReference type="NCBI Taxonomy" id="77065"/>
    <lineage>
        <taxon>Eukaryota</taxon>
        <taxon>Viridiplantae</taxon>
        <taxon>Streptophyta</taxon>
        <taxon>Embryophyta</taxon>
        <taxon>Tracheophyta</taxon>
        <taxon>Spermatophyta</taxon>
        <taxon>Magnoliopsida</taxon>
        <taxon>eudicotyledons</taxon>
        <taxon>Gunneridae</taxon>
        <taxon>Pentapetalae</taxon>
        <taxon>rosids</taxon>
        <taxon>fabids</taxon>
        <taxon>Malpighiales</taxon>
        <taxon>Salicaceae</taxon>
        <taxon>Saliceae</taxon>
        <taxon>Salix</taxon>
    </lineage>
</organism>
<comment type="caution">
    <text evidence="1">The sequence shown here is derived from an EMBL/GenBank/DDBJ whole genome shotgun (WGS) entry which is preliminary data.</text>
</comment>
<proteinExistence type="predicted"/>
<gene>
    <name evidence="1" type="ORF">OIU79_005241</name>
</gene>
<sequence>MAGVLHSLPGSNFRNRMGHNFKVLTCKRRSRRAKLRKLHHEYQNVNPSIESGNTLDARRICMHTMEM</sequence>
<reference evidence="1" key="2">
    <citation type="journal article" date="2023" name="Int. J. Mol. Sci.">
        <title>De Novo Assembly and Annotation of 11 Diverse Shrub Willow (Salix) Genomes Reveals Novel Gene Organization in Sex-Linked Regions.</title>
        <authorList>
            <person name="Hyden B."/>
            <person name="Feng K."/>
            <person name="Yates T.B."/>
            <person name="Jawdy S."/>
            <person name="Cereghino C."/>
            <person name="Smart L.B."/>
            <person name="Muchero W."/>
        </authorList>
    </citation>
    <scope>NUCLEOTIDE SEQUENCE</scope>
    <source>
        <tissue evidence="1">Shoot tip</tissue>
    </source>
</reference>